<name>A0A511KK85_RHOTO</name>
<dbReference type="PANTHER" id="PTHR44845:SF1">
    <property type="entry name" value="L-2-AMINOADIPATE REDUCTASE"/>
    <property type="match status" value="1"/>
</dbReference>
<dbReference type="Gene3D" id="2.60.40.640">
    <property type="match status" value="1"/>
</dbReference>
<feature type="compositionally biased region" description="Polar residues" evidence="18">
    <location>
        <begin position="2741"/>
        <end position="2750"/>
    </location>
</feature>
<feature type="compositionally biased region" description="Low complexity" evidence="18">
    <location>
        <begin position="2508"/>
        <end position="2530"/>
    </location>
</feature>
<evidence type="ECO:0000256" key="10">
    <source>
        <dbReference type="ARBA" id="ARBA00022857"/>
    </source>
</evidence>
<dbReference type="NCBIfam" id="TIGR03443">
    <property type="entry name" value="alpha_am_amid"/>
    <property type="match status" value="1"/>
</dbReference>
<dbReference type="InterPro" id="IPR013120">
    <property type="entry name" value="FAR_NAD-bd"/>
</dbReference>
<comment type="catalytic activity">
    <reaction evidence="16">
        <text>(S)-2-amino-6-oxohexanoate + NAD(+) + H2O = L-2-aminoadipate + NADH + 2 H(+)</text>
        <dbReference type="Rhea" id="RHEA:12308"/>
        <dbReference type="ChEBI" id="CHEBI:15377"/>
        <dbReference type="ChEBI" id="CHEBI:15378"/>
        <dbReference type="ChEBI" id="CHEBI:57540"/>
        <dbReference type="ChEBI" id="CHEBI:57945"/>
        <dbReference type="ChEBI" id="CHEBI:58321"/>
        <dbReference type="ChEBI" id="CHEBI:58672"/>
        <dbReference type="EC" id="1.2.1.31"/>
    </reaction>
</comment>
<keyword evidence="9" id="KW-0028">Amino-acid biosynthesis</keyword>
<dbReference type="InterPro" id="IPR036736">
    <property type="entry name" value="ACP-like_sf"/>
</dbReference>
<dbReference type="PROSITE" id="PS00012">
    <property type="entry name" value="PHOSPHOPANTETHEINE"/>
    <property type="match status" value="1"/>
</dbReference>
<comment type="pathway">
    <text evidence="3">Amino-acid biosynthesis; L-lysine biosynthesis via AAA pathway; L-lysine from L-alpha-aminoadipate (fungal route): step 1/3.</text>
</comment>
<dbReference type="Gene3D" id="3.30.300.30">
    <property type="match status" value="1"/>
</dbReference>
<feature type="compositionally biased region" description="Low complexity" evidence="18">
    <location>
        <begin position="2333"/>
        <end position="2346"/>
    </location>
</feature>
<keyword evidence="8" id="KW-0597">Phosphoprotein</keyword>
<dbReference type="Proteomes" id="UP000321518">
    <property type="component" value="Unassembled WGS sequence"/>
</dbReference>
<evidence type="ECO:0000256" key="12">
    <source>
        <dbReference type="ARBA" id="ARBA00023154"/>
    </source>
</evidence>
<feature type="compositionally biased region" description="Pro residues" evidence="18">
    <location>
        <begin position="2122"/>
        <end position="2141"/>
    </location>
</feature>
<feature type="region of interest" description="Disordered" evidence="18">
    <location>
        <begin position="2691"/>
        <end position="2827"/>
    </location>
</feature>
<evidence type="ECO:0000256" key="13">
    <source>
        <dbReference type="ARBA" id="ARBA00031335"/>
    </source>
</evidence>
<keyword evidence="11" id="KW-0560">Oxidoreductase</keyword>
<dbReference type="SUPFAM" id="SSF51735">
    <property type="entry name" value="NAD(P)-binding Rossmann-fold domains"/>
    <property type="match status" value="1"/>
</dbReference>
<proteinExistence type="inferred from homology"/>
<dbReference type="PROSITE" id="PS00455">
    <property type="entry name" value="AMP_BINDING"/>
    <property type="match status" value="1"/>
</dbReference>
<evidence type="ECO:0000256" key="15">
    <source>
        <dbReference type="ARBA" id="ARBA00048260"/>
    </source>
</evidence>
<feature type="compositionally biased region" description="Low complexity" evidence="18">
    <location>
        <begin position="2361"/>
        <end position="2386"/>
    </location>
</feature>
<comment type="caution">
    <text evidence="20">The sequence shown here is derived from an EMBL/GenBank/DDBJ whole genome shotgun (WGS) entry which is preliminary data.</text>
</comment>
<feature type="compositionally biased region" description="Pro residues" evidence="18">
    <location>
        <begin position="2441"/>
        <end position="2454"/>
    </location>
</feature>
<feature type="compositionally biased region" description="Pro residues" evidence="18">
    <location>
        <begin position="2286"/>
        <end position="2306"/>
    </location>
</feature>
<dbReference type="Pfam" id="PF00339">
    <property type="entry name" value="Arrestin_N"/>
    <property type="match status" value="1"/>
</dbReference>
<dbReference type="Gene3D" id="3.40.50.12780">
    <property type="entry name" value="N-terminal domain of ligase-like"/>
    <property type="match status" value="1"/>
</dbReference>
<dbReference type="PANTHER" id="PTHR44845">
    <property type="entry name" value="CARRIER DOMAIN-CONTAINING PROTEIN"/>
    <property type="match status" value="1"/>
</dbReference>
<dbReference type="Gene3D" id="3.30.559.30">
    <property type="entry name" value="Nonribosomal peptide synthetase, condensation domain"/>
    <property type="match status" value="1"/>
</dbReference>
<dbReference type="SUPFAM" id="SSF52777">
    <property type="entry name" value="CoA-dependent acyltransferases"/>
    <property type="match status" value="1"/>
</dbReference>
<dbReference type="InterPro" id="IPR014397">
    <property type="entry name" value="Lys2"/>
</dbReference>
<dbReference type="InterPro" id="IPR011021">
    <property type="entry name" value="Arrestin-like_N"/>
</dbReference>
<sequence>MADSLVLERWLARLSDLPQLALPTDYPRPSGENALSMVEAREVRQLDNRTGASLLRLSLYDEHEGESDDDESDVDGGADSHLTRKGIDAALAQAARGARSRRDRQRPTAFHLLLAAFAVLLHRYTGDTDLVIATSSPSSPEPLLLRIKLDPADSFWSLVKRIQFLENEAEEDKIPYETLLNALPGYGKEAQREGGPAPPPVFRVRFFDQTDSPDSSFVQQTSLTSDLTVFVSTTPSDEPSAAHTPGSTSGTATPTTPSSLRTSLTFTPPRISLTLSYNSLVFSQPRISLTIDQLVHVLHHVSAHPQDAIGSFSLLTSKQRRILPDPKADLEWCGYRGAITDIFSNNAKQVPERVCIVESIASDEVGGKNGERRFTYRQIDEASNVLAHHLVQSGVQREEVVTVYSTRGVDLVVAVMGVLKAGATFSVIDPAYPPARQTIYLQVAQPRALVILAAAGKLLPPVRQYVSEKLSIRVEVPALQLTSSGLVLGSVASPSDKDKDILAPVQVRKSEPLGIPLGPDSVGTLSFTSGSTGIPKGVRGRHFSLTHFFPWMRERFGLSEESRFTMLSGIAHDPIQRDIFTPLFLGASLYIPTAEDIGTPGRLAEWMADNAVTVTHLTPAMGQLLSAQATRLIPSLLNAFFVGDILTKRDCTRLQQLAQNCRIINMFGTTETQRAVSYFPIPPLSEDPIFLRTRKDIMPAGQGMINVQLLVVNRADKNQICAVGEVGEIYVRSGGLAEGYLQLPDATREKFVENWFGAGLEREDSIRSSNEPWKDWWHGVRDRMYRTGDLGRYNPDGTVECTGRADDQIKIRGFRIELGEIDTHLSRHPAVRENVTLVRRDKYEEKVLVSYFVPLVGSKELEGLVSGDEDDADADSKREGNKVSQNEVAKGLRRYGRLIKNIREYLKTKLPSYSVPSVIVPLARMPLNPNGKVDKPALPFPDTVAAAASSVAGPSSGSSAQKLTPTEKTIHDIWLKLLPSPPAEIPLDDSFFDLGGHSILATRLIFELRKSLVPGAPLGLVFDYPTIRSLAKELDSLRDADLGLGAGSNAASGSAANGAVDTEYSDDAEALTKTLRESYEKPRPSEGKKVVFLTGATGFLGAFILRDLLALDRRGGQVAKVICHVRAASKEKAMQRLRESGEGRGAWEEMWVEDGRLEVVVGDLEGEKLGLSDEDWQRVAQEADVVVHNGAIVHWVYPYKQLRAANVLATLAVIELAATSRPKALSFVSTTAAIEKAHYVRLADSIVQAGGKGVPESDSLDAGKTGLKGGYGQSKWVSERLVLEAGRRGLAGSVVRPAYIVGDSTSAVTNTDDFLWRLVKGCIQLGHIPDIHNTINMVPVDHVARITACAALQDSSTELKVHHVTARPAPRFNGFLAALKLYGYNVATTEYLPWRTLLEQHVLRVQDNALFPLLHFVLDDLPTSTKAAELDDSNTVALLKSARQPEAVTVDDAQMGRYLAWLIAAGFLEQPPRKGEQGAHQHGQAMPPLARPVSSADLRSHNGVLPAAPAPDGQGHAGRGLSLKIGIERNAYVAGQQIKGVLELSVRDKRIALGEVGVEFTGNEQLRSRDHTSTRRLLSTRLDFQGNGLPPSNAVVPASPPIQSMYYPALPGRTRFAFVFNIPANMPSSCSLGSNATTRYEIRAFASSLLDGNIDMRSEKIEVQVVERWADWREGPWQKGSERKAAEKLALGGDGQLELAAQLGMGDWAEKPARLFWRGDPDMEVSGKSKIEVNARVRNLSKRHVTGFKLSLLRRLRILHPEGSRPLVEPPIVSIDIATERFHGIDYDVRSQGERDVVLPMSVPPDECWTVRKGTLFELDVVLRVEVECGFLQKPLVVDFPVWVAHPLALPNSAHRFAADERARNAPVAIQPSIPYSPSAVSVSTPASYNALSPEPFASAFAEQLPLPSTPAPRHIHYAESTIHMSSAVSSPAIYPHSTPSPSFPPPPVAPAEFYDPVPSGFQHNTPRGYVAFDPHVPDLSVSSFMGGVHRPQAFSASPPPPSLFSQAPSVSHALPQSISPVPHHHAMRPPSRAYTLPADLNLAPQELEQVHANIAPLDPYVAAERGHDDPRTAGDLPNLYQHPLRRNSAPQFQHEQSATTPPRPYPSPLPSHLQLEDSATMPPPPPRSRAPLRPPPPPAPSSHFRRSPSPSPSPVEATIAAALAPTATGLLETIGEDGESQAGTARSAMLPSGMAHALKVSLNGDEDVRSVKAASSPGRNSVQDLEEFVEQEEKRAQEARSGSSPKSMEGASRVDEKQLPPLPTHSQAETARPKAQDIFALRPADPMPTSPPLVPFPSSPSPNNPPKRDAGGLSALEARLARPVTPDLTALSISSRSPSPIKPSRAQSPSLHAPTAAPTSALRARSISRASRYQEIQAQVEQVEANPTEAVRQAVEKAPWARQRSAPQPETYAKPAETKEKPRPLTFTEPPPQAQGTALPPSPRRALPPPPSQTPTAAVAVYRSPSPPSTSTLPLAPASPAKSSNRPVFVTKKPAPEVMVDDASPVSKKPATSSPWSSKAASPSPWSSARLQPHASASPARTPSPTVQDPPVSPVSPVDRTGRKVVDVGEVKELKRDAVDRVAGWLRESASPDAEPVPIAAPALPGRMAFQSCSRNKRLTVDFGRPAPSPPSSVGADENRQEPTVAQLLAAESRAALRQIQQSAPTGLQPSSAVKKGLDGYLASLEHDARVSKDELAHKSAKATKPGKVKSVASIWAERVEEADREKTASPPPRDHKPSKSVSSIQLNVAPSPASKPLAPNNTATPTRARPVSLQPSPVYDRSPPAAPFHNTTMGRAAPRSLRAPDATMASLDSAPPGLAASTGRSDKVANLLARYQQQFA</sequence>
<feature type="region of interest" description="Disordered" evidence="18">
    <location>
        <begin position="865"/>
        <end position="884"/>
    </location>
</feature>
<dbReference type="EC" id="1.2.1.95" evidence="5"/>
<feature type="region of interest" description="Disordered" evidence="18">
    <location>
        <begin position="2064"/>
        <end position="2156"/>
    </location>
</feature>
<evidence type="ECO:0000256" key="8">
    <source>
        <dbReference type="ARBA" id="ARBA00022553"/>
    </source>
</evidence>
<feature type="compositionally biased region" description="Low complexity" evidence="18">
    <location>
        <begin position="241"/>
        <end position="263"/>
    </location>
</feature>
<comment type="similarity">
    <text evidence="4">Belongs to the ATP-dependent AMP-binding enzyme family.</text>
</comment>
<dbReference type="InterPro" id="IPR020845">
    <property type="entry name" value="AMP-binding_CS"/>
</dbReference>
<dbReference type="GO" id="GO:0004043">
    <property type="term" value="F:L-aminoadipate-semialdehyde dehydrogenase [NAD(P)+] activity"/>
    <property type="evidence" value="ECO:0007669"/>
    <property type="project" value="UniProtKB-EC"/>
</dbReference>
<feature type="compositionally biased region" description="Polar residues" evidence="18">
    <location>
        <begin position="2089"/>
        <end position="2101"/>
    </location>
</feature>
<dbReference type="Pfam" id="PF00501">
    <property type="entry name" value="AMP-binding"/>
    <property type="match status" value="1"/>
</dbReference>
<evidence type="ECO:0000256" key="2">
    <source>
        <dbReference type="ARBA" id="ARBA00003499"/>
    </source>
</evidence>
<dbReference type="NCBIfam" id="TIGR01733">
    <property type="entry name" value="AA-adenyl-dom"/>
    <property type="match status" value="1"/>
</dbReference>
<keyword evidence="7" id="KW-0596">Phosphopantetheine</keyword>
<evidence type="ECO:0000256" key="3">
    <source>
        <dbReference type="ARBA" id="ARBA00004827"/>
    </source>
</evidence>
<evidence type="ECO:0000256" key="7">
    <source>
        <dbReference type="ARBA" id="ARBA00022450"/>
    </source>
</evidence>
<dbReference type="UniPathway" id="UPA00033">
    <property type="reaction ID" value="UER00032"/>
</dbReference>
<keyword evidence="10" id="KW-0521">NADP</keyword>
<dbReference type="OrthoDB" id="329835at2759"/>
<dbReference type="InterPro" id="IPR010071">
    <property type="entry name" value="AA_adenyl_dom"/>
</dbReference>
<evidence type="ECO:0000256" key="11">
    <source>
        <dbReference type="ARBA" id="ARBA00023002"/>
    </source>
</evidence>
<comment type="catalytic activity">
    <reaction evidence="15">
        <text>(S)-2-amino-6-oxohexanoate + AMP + diphosphate + NADP(+) = L-2-aminoadipate + ATP + NADPH + H(+)</text>
        <dbReference type="Rhea" id="RHEA:46936"/>
        <dbReference type="ChEBI" id="CHEBI:15378"/>
        <dbReference type="ChEBI" id="CHEBI:30616"/>
        <dbReference type="ChEBI" id="CHEBI:33019"/>
        <dbReference type="ChEBI" id="CHEBI:57783"/>
        <dbReference type="ChEBI" id="CHEBI:58321"/>
        <dbReference type="ChEBI" id="CHEBI:58349"/>
        <dbReference type="ChEBI" id="CHEBI:58672"/>
        <dbReference type="ChEBI" id="CHEBI:456215"/>
        <dbReference type="EC" id="1.2.1.95"/>
    </reaction>
</comment>
<reference evidence="20 21" key="1">
    <citation type="submission" date="2019-07" db="EMBL/GenBank/DDBJ databases">
        <title>Rhodotorula toruloides NBRC10032 genome sequencing.</title>
        <authorList>
            <person name="Shida Y."/>
            <person name="Takaku H."/>
            <person name="Ogasawara W."/>
            <person name="Mori K."/>
        </authorList>
    </citation>
    <scope>NUCLEOTIDE SEQUENCE [LARGE SCALE GENOMIC DNA]</scope>
    <source>
        <strain evidence="20 21">NBRC10032</strain>
    </source>
</reference>
<gene>
    <name evidence="20" type="ORF">Rt10032_c12g4814</name>
</gene>
<evidence type="ECO:0000256" key="14">
    <source>
        <dbReference type="ARBA" id="ARBA00032195"/>
    </source>
</evidence>
<dbReference type="SUPFAM" id="SSF56801">
    <property type="entry name" value="Acetyl-CoA synthetase-like"/>
    <property type="match status" value="1"/>
</dbReference>
<dbReference type="Pfam" id="PF07993">
    <property type="entry name" value="NAD_binding_4"/>
    <property type="match status" value="1"/>
</dbReference>
<dbReference type="SMART" id="SM00823">
    <property type="entry name" value="PKS_PP"/>
    <property type="match status" value="1"/>
</dbReference>
<dbReference type="InterPro" id="IPR006162">
    <property type="entry name" value="Ppantetheine_attach_site"/>
</dbReference>
<dbReference type="InterPro" id="IPR045851">
    <property type="entry name" value="AMP-bd_C_sf"/>
</dbReference>
<evidence type="ECO:0000256" key="6">
    <source>
        <dbReference type="ARBA" id="ARBA00013073"/>
    </source>
</evidence>
<dbReference type="InterPro" id="IPR020806">
    <property type="entry name" value="PKS_PP-bd"/>
</dbReference>
<evidence type="ECO:0000313" key="21">
    <source>
        <dbReference type="Proteomes" id="UP000321518"/>
    </source>
</evidence>
<evidence type="ECO:0000256" key="17">
    <source>
        <dbReference type="ARBA" id="ARBA00049537"/>
    </source>
</evidence>
<dbReference type="SUPFAM" id="SSF47336">
    <property type="entry name" value="ACP-like"/>
    <property type="match status" value="1"/>
</dbReference>
<dbReference type="InterPro" id="IPR042099">
    <property type="entry name" value="ANL_N_sf"/>
</dbReference>
<dbReference type="NCBIfam" id="TIGR01746">
    <property type="entry name" value="Thioester-redct"/>
    <property type="match status" value="1"/>
</dbReference>
<dbReference type="Pfam" id="PF00550">
    <property type="entry name" value="PP-binding"/>
    <property type="match status" value="1"/>
</dbReference>
<comment type="catalytic activity">
    <reaction evidence="17">
        <text>(S)-2-amino-6-oxohexanoate + NADP(+) + H2O = L-2-aminoadipate + NADPH + 2 H(+)</text>
        <dbReference type="Rhea" id="RHEA:12304"/>
        <dbReference type="ChEBI" id="CHEBI:15377"/>
        <dbReference type="ChEBI" id="CHEBI:15378"/>
        <dbReference type="ChEBI" id="CHEBI:57783"/>
        <dbReference type="ChEBI" id="CHEBI:58321"/>
        <dbReference type="ChEBI" id="CHEBI:58349"/>
        <dbReference type="ChEBI" id="CHEBI:58672"/>
        <dbReference type="EC" id="1.2.1.31"/>
    </reaction>
</comment>
<feature type="compositionally biased region" description="Basic and acidic residues" evidence="18">
    <location>
        <begin position="2719"/>
        <end position="2739"/>
    </location>
</feature>
<evidence type="ECO:0000256" key="4">
    <source>
        <dbReference type="ARBA" id="ARBA00006432"/>
    </source>
</evidence>
<evidence type="ECO:0000256" key="5">
    <source>
        <dbReference type="ARBA" id="ARBA00012913"/>
    </source>
</evidence>
<comment type="function">
    <text evidence="2">Catalyzes the activation of alpha-aminoadipate by ATP-dependent adenylation and the reduction of activated alpha-aminoadipate by NADPH. The activated alpha-aminoadipate is bound to the phosphopantheinyl group of the enzyme itself before it is reduced to (S)-2-amino-6-oxohexanoate.</text>
</comment>
<dbReference type="InterPro" id="IPR009081">
    <property type="entry name" value="PP-bd_ACP"/>
</dbReference>
<dbReference type="Gene3D" id="1.10.1200.10">
    <property type="entry name" value="ACP-like"/>
    <property type="match status" value="1"/>
</dbReference>
<dbReference type="InterPro" id="IPR000873">
    <property type="entry name" value="AMP-dep_synth/lig_dom"/>
</dbReference>
<dbReference type="GO" id="GO:0019878">
    <property type="term" value="P:lysine biosynthetic process via aminoadipic acid"/>
    <property type="evidence" value="ECO:0007669"/>
    <property type="project" value="UniProtKB-UniPathway"/>
</dbReference>
<dbReference type="GO" id="GO:0031177">
    <property type="term" value="F:phosphopantetheine binding"/>
    <property type="evidence" value="ECO:0007669"/>
    <property type="project" value="InterPro"/>
</dbReference>
<dbReference type="PROSITE" id="PS50075">
    <property type="entry name" value="CARRIER"/>
    <property type="match status" value="1"/>
</dbReference>
<feature type="region of interest" description="Disordered" evidence="18">
    <location>
        <begin position="2209"/>
        <end position="2566"/>
    </location>
</feature>
<evidence type="ECO:0000256" key="9">
    <source>
        <dbReference type="ARBA" id="ARBA00022605"/>
    </source>
</evidence>
<evidence type="ECO:0000256" key="1">
    <source>
        <dbReference type="ARBA" id="ARBA00001957"/>
    </source>
</evidence>
<feature type="domain" description="Carrier" evidence="19">
    <location>
        <begin position="961"/>
        <end position="1038"/>
    </location>
</feature>
<evidence type="ECO:0000256" key="16">
    <source>
        <dbReference type="ARBA" id="ARBA00048414"/>
    </source>
</evidence>
<accession>A0A511KK85</accession>
<feature type="region of interest" description="Disordered" evidence="18">
    <location>
        <begin position="234"/>
        <end position="263"/>
    </location>
</feature>
<dbReference type="EC" id="1.2.1.31" evidence="6"/>
<protein>
    <recommendedName>
        <fullName evidence="14">Alpha-aminoadipate reductase</fullName>
        <ecNumber evidence="6">1.2.1.31</ecNumber>
        <ecNumber evidence="5">1.2.1.95</ecNumber>
    </recommendedName>
    <alternativeName>
        <fullName evidence="13">L-aminoadipate-semialdehyde dehydrogenase</fullName>
    </alternativeName>
</protein>
<organism evidence="20 21">
    <name type="scientific">Rhodotorula toruloides</name>
    <name type="common">Yeast</name>
    <name type="synonym">Rhodosporidium toruloides</name>
    <dbReference type="NCBI Taxonomy" id="5286"/>
    <lineage>
        <taxon>Eukaryota</taxon>
        <taxon>Fungi</taxon>
        <taxon>Dikarya</taxon>
        <taxon>Basidiomycota</taxon>
        <taxon>Pucciniomycotina</taxon>
        <taxon>Microbotryomycetes</taxon>
        <taxon>Sporidiobolales</taxon>
        <taxon>Sporidiobolaceae</taxon>
        <taxon>Rhodotorula</taxon>
    </lineage>
</organism>
<dbReference type="Gene3D" id="3.40.50.720">
    <property type="entry name" value="NAD(P)-binding Rossmann-like Domain"/>
    <property type="match status" value="1"/>
</dbReference>
<evidence type="ECO:0000256" key="18">
    <source>
        <dbReference type="SAM" id="MobiDB-lite"/>
    </source>
</evidence>
<feature type="region of interest" description="Disordered" evidence="18">
    <location>
        <begin position="2621"/>
        <end position="2645"/>
    </location>
</feature>
<evidence type="ECO:0000259" key="19">
    <source>
        <dbReference type="PROSITE" id="PS50075"/>
    </source>
</evidence>
<dbReference type="InterPro" id="IPR010080">
    <property type="entry name" value="Thioester_reductase-like_dom"/>
</dbReference>
<dbReference type="EMBL" id="BJWK01000012">
    <property type="protein sequence ID" value="GEM10797.1"/>
    <property type="molecule type" value="Genomic_DNA"/>
</dbReference>
<comment type="cofactor">
    <cofactor evidence="1">
        <name>pantetheine 4'-phosphate</name>
        <dbReference type="ChEBI" id="CHEBI:47942"/>
    </cofactor>
</comment>
<dbReference type="CDD" id="cd05235">
    <property type="entry name" value="SDR_e1"/>
    <property type="match status" value="1"/>
</dbReference>
<feature type="compositionally biased region" description="Basic residues" evidence="18">
    <location>
        <begin position="2700"/>
        <end position="2709"/>
    </location>
</feature>
<dbReference type="InterPro" id="IPR036291">
    <property type="entry name" value="NAD(P)-bd_dom_sf"/>
</dbReference>
<feature type="compositionally biased region" description="Low complexity" evidence="18">
    <location>
        <begin position="2544"/>
        <end position="2560"/>
    </location>
</feature>
<keyword evidence="12" id="KW-0457">Lysine biosynthesis</keyword>
<dbReference type="InterPro" id="IPR014752">
    <property type="entry name" value="Arrestin-like_C"/>
</dbReference>
<feature type="compositionally biased region" description="Low complexity" evidence="18">
    <location>
        <begin position="2470"/>
        <end position="2485"/>
    </location>
</feature>
<evidence type="ECO:0000313" key="20">
    <source>
        <dbReference type="EMBL" id="GEM10797.1"/>
    </source>
</evidence>